<proteinExistence type="predicted"/>
<reference evidence="7" key="1">
    <citation type="journal article" date="2021" name="Antonie Van Leeuwenhoek">
        <title>Draft genome and description of Waterburya agarophytonicola gen. nov. sp. nov. (Pleurocapsales, Cyanobacteria): a seaweed symbiont.</title>
        <authorList>
            <person name="Bonthond G."/>
            <person name="Shalygin S."/>
            <person name="Bayer T."/>
            <person name="Weinberger F."/>
        </authorList>
    </citation>
    <scope>NUCLEOTIDE SEQUENCE</scope>
    <source>
        <strain evidence="7">KI4</strain>
    </source>
</reference>
<evidence type="ECO:0000256" key="4">
    <source>
        <dbReference type="ARBA" id="ARBA00023316"/>
    </source>
</evidence>
<gene>
    <name evidence="7" type="ORF">I4641_21315</name>
</gene>
<comment type="catalytic activity">
    <reaction evidence="1">
        <text>Hydrolyzes the link between N-acetylmuramoyl residues and L-amino acid residues in certain cell-wall glycopeptides.</text>
        <dbReference type="EC" id="3.5.1.28"/>
    </reaction>
</comment>
<accession>A0A964FLP3</accession>
<dbReference type="GO" id="GO:0009253">
    <property type="term" value="P:peptidoglycan catabolic process"/>
    <property type="evidence" value="ECO:0007669"/>
    <property type="project" value="InterPro"/>
</dbReference>
<dbReference type="EMBL" id="JADWDC010000088">
    <property type="protein sequence ID" value="MCC0179503.1"/>
    <property type="molecule type" value="Genomic_DNA"/>
</dbReference>
<dbReference type="GO" id="GO:0008745">
    <property type="term" value="F:N-acetylmuramoyl-L-alanine amidase activity"/>
    <property type="evidence" value="ECO:0007669"/>
    <property type="project" value="UniProtKB-EC"/>
</dbReference>
<dbReference type="InterPro" id="IPR051206">
    <property type="entry name" value="NAMLAA_amidase_2"/>
</dbReference>
<dbReference type="GO" id="GO:0071555">
    <property type="term" value="P:cell wall organization"/>
    <property type="evidence" value="ECO:0007669"/>
    <property type="project" value="UniProtKB-KW"/>
</dbReference>
<comment type="caution">
    <text evidence="7">The sequence shown here is derived from an EMBL/GenBank/DDBJ whole genome shotgun (WGS) entry which is preliminary data.</text>
</comment>
<evidence type="ECO:0000259" key="6">
    <source>
        <dbReference type="SMART" id="SM00644"/>
    </source>
</evidence>
<name>A0A964FLP3_9CYAN</name>
<dbReference type="AlphaFoldDB" id="A0A964FLP3"/>
<dbReference type="PANTHER" id="PTHR30417">
    <property type="entry name" value="N-ACETYLMURAMOYL-L-ALANINE AMIDASE AMID"/>
    <property type="match status" value="1"/>
</dbReference>
<feature type="transmembrane region" description="Helical" evidence="5">
    <location>
        <begin position="12"/>
        <end position="32"/>
    </location>
</feature>
<dbReference type="GO" id="GO:0009254">
    <property type="term" value="P:peptidoglycan turnover"/>
    <property type="evidence" value="ECO:0007669"/>
    <property type="project" value="TreeGrafter"/>
</dbReference>
<keyword evidence="8" id="KW-1185">Reference proteome</keyword>
<keyword evidence="5" id="KW-0812">Transmembrane</keyword>
<dbReference type="Pfam" id="PF01510">
    <property type="entry name" value="Amidase_2"/>
    <property type="match status" value="1"/>
</dbReference>
<keyword evidence="3" id="KW-0378">Hydrolase</keyword>
<dbReference type="CDD" id="cd06583">
    <property type="entry name" value="PGRP"/>
    <property type="match status" value="1"/>
</dbReference>
<keyword evidence="5" id="KW-1133">Transmembrane helix</keyword>
<evidence type="ECO:0000256" key="2">
    <source>
        <dbReference type="ARBA" id="ARBA00011901"/>
    </source>
</evidence>
<evidence type="ECO:0000256" key="5">
    <source>
        <dbReference type="SAM" id="Phobius"/>
    </source>
</evidence>
<evidence type="ECO:0000256" key="1">
    <source>
        <dbReference type="ARBA" id="ARBA00001561"/>
    </source>
</evidence>
<sequence>MKANIFRFRQPIIATFGTIFLSFLLSVSHPYLHKDTMATSNSLVAFTETERGFAISDGVDSNPMEQTKTSLVASTAYKTTKAFEQYKPRYAVAKIDPSNYGDRYSTDIHGKTLNNQPIAVLHETVGSATSAINTFRTPQSSDQHQSSYHALITLDGMIVYLVPSDKRAFGAGNSVFKSSWGIETVQTNPNLPASVNNFAYHISLETPPDGRNKSGNSYHSGYTDSQYKSLAWLLALSSIPDERITTHKNVDLSGNRFDPRSFDFAKFLEILHTYRQPTAG</sequence>
<dbReference type="EC" id="3.5.1.28" evidence="2"/>
<organism evidence="7 8">
    <name type="scientific">Waterburya agarophytonicola KI4</name>
    <dbReference type="NCBI Taxonomy" id="2874699"/>
    <lineage>
        <taxon>Bacteria</taxon>
        <taxon>Bacillati</taxon>
        <taxon>Cyanobacteriota</taxon>
        <taxon>Cyanophyceae</taxon>
        <taxon>Pleurocapsales</taxon>
        <taxon>Hyellaceae</taxon>
        <taxon>Waterburya</taxon>
        <taxon>Waterburya agarophytonicola</taxon>
    </lineage>
</organism>
<dbReference type="Gene3D" id="3.40.80.10">
    <property type="entry name" value="Peptidoglycan recognition protein-like"/>
    <property type="match status" value="1"/>
</dbReference>
<dbReference type="InterPro" id="IPR036505">
    <property type="entry name" value="Amidase/PGRP_sf"/>
</dbReference>
<keyword evidence="5" id="KW-0472">Membrane</keyword>
<dbReference type="PANTHER" id="PTHR30417:SF1">
    <property type="entry name" value="N-ACETYLMURAMOYL-L-ALANINE AMIDASE AMID"/>
    <property type="match status" value="1"/>
</dbReference>
<dbReference type="SMART" id="SM00644">
    <property type="entry name" value="Ami_2"/>
    <property type="match status" value="1"/>
</dbReference>
<evidence type="ECO:0000313" key="7">
    <source>
        <dbReference type="EMBL" id="MCC0179503.1"/>
    </source>
</evidence>
<evidence type="ECO:0000313" key="8">
    <source>
        <dbReference type="Proteomes" id="UP000729733"/>
    </source>
</evidence>
<dbReference type="Proteomes" id="UP000729733">
    <property type="component" value="Unassembled WGS sequence"/>
</dbReference>
<dbReference type="SUPFAM" id="SSF55846">
    <property type="entry name" value="N-acetylmuramoyl-L-alanine amidase-like"/>
    <property type="match status" value="1"/>
</dbReference>
<keyword evidence="4" id="KW-0961">Cell wall biogenesis/degradation</keyword>
<dbReference type="RefSeq" id="WP_229642602.1">
    <property type="nucleotide sequence ID" value="NZ_JADWDC010000088.1"/>
</dbReference>
<feature type="domain" description="N-acetylmuramoyl-L-alanine amidase" evidence="6">
    <location>
        <begin position="105"/>
        <end position="260"/>
    </location>
</feature>
<protein>
    <recommendedName>
        <fullName evidence="2">N-acetylmuramoyl-L-alanine amidase</fullName>
        <ecNumber evidence="2">3.5.1.28</ecNumber>
    </recommendedName>
</protein>
<dbReference type="InterPro" id="IPR002502">
    <property type="entry name" value="Amidase_domain"/>
</dbReference>
<evidence type="ECO:0000256" key="3">
    <source>
        <dbReference type="ARBA" id="ARBA00022801"/>
    </source>
</evidence>